<organism evidence="1">
    <name type="scientific">marine sediment metagenome</name>
    <dbReference type="NCBI Taxonomy" id="412755"/>
    <lineage>
        <taxon>unclassified sequences</taxon>
        <taxon>metagenomes</taxon>
        <taxon>ecological metagenomes</taxon>
    </lineage>
</organism>
<comment type="caution">
    <text evidence="1">The sequence shown here is derived from an EMBL/GenBank/DDBJ whole genome shotgun (WGS) entry which is preliminary data.</text>
</comment>
<dbReference type="InterPro" id="IPR019734">
    <property type="entry name" value="TPR_rpt"/>
</dbReference>
<protein>
    <submittedName>
        <fullName evidence="1">Uncharacterized protein</fullName>
    </submittedName>
</protein>
<reference evidence="1" key="1">
    <citation type="journal article" date="2015" name="Nature">
        <title>Complex archaea that bridge the gap between prokaryotes and eukaryotes.</title>
        <authorList>
            <person name="Spang A."/>
            <person name="Saw J.H."/>
            <person name="Jorgensen S.L."/>
            <person name="Zaremba-Niedzwiedzka K."/>
            <person name="Martijn J."/>
            <person name="Lind A.E."/>
            <person name="van Eijk R."/>
            <person name="Schleper C."/>
            <person name="Guy L."/>
            <person name="Ettema T.J."/>
        </authorList>
    </citation>
    <scope>NUCLEOTIDE SEQUENCE</scope>
</reference>
<dbReference type="PROSITE" id="PS50005">
    <property type="entry name" value="TPR"/>
    <property type="match status" value="4"/>
</dbReference>
<dbReference type="SUPFAM" id="SSF48452">
    <property type="entry name" value="TPR-like"/>
    <property type="match status" value="2"/>
</dbReference>
<dbReference type="AlphaFoldDB" id="A0A0F9HID0"/>
<dbReference type="Gene3D" id="1.25.40.10">
    <property type="entry name" value="Tetratricopeptide repeat domain"/>
    <property type="match status" value="3"/>
</dbReference>
<dbReference type="PANTHER" id="PTHR12558:SF13">
    <property type="entry name" value="CELL DIVISION CYCLE PROTEIN 27 HOMOLOG"/>
    <property type="match status" value="1"/>
</dbReference>
<name>A0A0F9HID0_9ZZZZ</name>
<dbReference type="Pfam" id="PF13181">
    <property type="entry name" value="TPR_8"/>
    <property type="match status" value="2"/>
</dbReference>
<dbReference type="SMART" id="SM00028">
    <property type="entry name" value="TPR"/>
    <property type="match status" value="7"/>
</dbReference>
<dbReference type="InterPro" id="IPR011990">
    <property type="entry name" value="TPR-like_helical_dom_sf"/>
</dbReference>
<gene>
    <name evidence="1" type="ORF">LCGC14_1995100</name>
</gene>
<dbReference type="Pfam" id="PF13432">
    <property type="entry name" value="TPR_16"/>
    <property type="match status" value="1"/>
</dbReference>
<sequence>MNELVFKVNEYITLKLRYGNTNIYVKNILFNQCKFLLLNIPVENISKFDEIQSIDEAAEILDKSMEGRSRKNILIPPEQEFWGHCSNLQAWTELNYDTRVLHSNLSFPLLKELTKAGDPIAKRVFKEEIANRFLEGKITQKLYLVKEKYLDHLNKEELESLIEDYIDSLKNLKYSEEKDQEIKYVIEIGLKYIKEEIVKKLIEKYKDFNPNDIIALNELGKVFRTMNYYDQAIITFKKAIEVDKYYFPSWINLSDTYGYMGKIRRSIRVIKEVLKFYPRKSIILDYLGHIYWELGFLHSDFKYYDKAIKVYKQTLKKYPEDPEIYQRWCGLGDAYRGKEDFDKAVDAYFKALKNNKKDLFSLNELINIYNKKGDIEKVIFLCKQALSICPSFCPPLEVLYNIYCKRKDYDNAIKICQKALEYDIKEKNFIFPADWVRLGKAFYKKGAHSEAIKAFIRALKIAPRDQEIMKHLRDVIWEIFAMRLNVPDFLLIDDQKLIKRLFHNFFV</sequence>
<dbReference type="PANTHER" id="PTHR12558">
    <property type="entry name" value="CELL DIVISION CYCLE 16,23,27"/>
    <property type="match status" value="1"/>
</dbReference>
<evidence type="ECO:0000313" key="1">
    <source>
        <dbReference type="EMBL" id="KKL81405.1"/>
    </source>
</evidence>
<accession>A0A0F9HID0</accession>
<dbReference type="EMBL" id="LAZR01022572">
    <property type="protein sequence ID" value="KKL81405.1"/>
    <property type="molecule type" value="Genomic_DNA"/>
</dbReference>
<proteinExistence type="predicted"/>